<sequence>MFWNRPPEIHKITRIRLFYMKYDGKTGYAQVRDKITTKYIAVEVNNTAGRIWRIVKVTKRTFYVDFSVMCTGLNFKTTKFILE</sequence>
<gene>
    <name evidence="1" type="ORF">S01H1_14482</name>
</gene>
<organism evidence="1">
    <name type="scientific">marine sediment metagenome</name>
    <dbReference type="NCBI Taxonomy" id="412755"/>
    <lineage>
        <taxon>unclassified sequences</taxon>
        <taxon>metagenomes</taxon>
        <taxon>ecological metagenomes</taxon>
    </lineage>
</organism>
<comment type="caution">
    <text evidence="1">The sequence shown here is derived from an EMBL/GenBank/DDBJ whole genome shotgun (WGS) entry which is preliminary data.</text>
</comment>
<dbReference type="AlphaFoldDB" id="X0RUA3"/>
<name>X0RUA3_9ZZZZ</name>
<accession>X0RUA3</accession>
<reference evidence="1" key="1">
    <citation type="journal article" date="2014" name="Front. Microbiol.">
        <title>High frequency of phylogenetically diverse reductive dehalogenase-homologous genes in deep subseafloor sedimentary metagenomes.</title>
        <authorList>
            <person name="Kawai M."/>
            <person name="Futagami T."/>
            <person name="Toyoda A."/>
            <person name="Takaki Y."/>
            <person name="Nishi S."/>
            <person name="Hori S."/>
            <person name="Arai W."/>
            <person name="Tsubouchi T."/>
            <person name="Morono Y."/>
            <person name="Uchiyama I."/>
            <person name="Ito T."/>
            <person name="Fujiyama A."/>
            <person name="Inagaki F."/>
            <person name="Takami H."/>
        </authorList>
    </citation>
    <scope>NUCLEOTIDE SEQUENCE</scope>
    <source>
        <strain evidence="1">Expedition CK06-06</strain>
    </source>
</reference>
<evidence type="ECO:0000313" key="1">
    <source>
        <dbReference type="EMBL" id="GAF67332.1"/>
    </source>
</evidence>
<dbReference type="EMBL" id="BARS01007536">
    <property type="protein sequence ID" value="GAF67332.1"/>
    <property type="molecule type" value="Genomic_DNA"/>
</dbReference>
<proteinExistence type="predicted"/>
<protein>
    <submittedName>
        <fullName evidence="1">Uncharacterized protein</fullName>
    </submittedName>
</protein>